<evidence type="ECO:0000256" key="12">
    <source>
        <dbReference type="ARBA" id="ARBA00044478"/>
    </source>
</evidence>
<evidence type="ECO:0000256" key="17">
    <source>
        <dbReference type="ARBA" id="ARBA00044554"/>
    </source>
</evidence>
<dbReference type="GO" id="GO:0008441">
    <property type="term" value="F:3'(2'),5'-bisphosphate nucleotidase activity"/>
    <property type="evidence" value="ECO:0007669"/>
    <property type="project" value="UniProtKB-EC"/>
</dbReference>
<evidence type="ECO:0000256" key="9">
    <source>
        <dbReference type="ARBA" id="ARBA00041815"/>
    </source>
</evidence>
<dbReference type="GO" id="GO:0005737">
    <property type="term" value="C:cytoplasm"/>
    <property type="evidence" value="ECO:0007669"/>
    <property type="project" value="UniProtKB-ARBA"/>
</dbReference>
<dbReference type="AlphaFoldDB" id="A0A7R8WZQ1"/>
<comment type="catalytic activity">
    <reaction evidence="14">
        <text>3'-phosphoadenylyl sulfate + H2O = adenosine 5'-phosphosulfate + phosphate</text>
        <dbReference type="Rhea" id="RHEA:77639"/>
        <dbReference type="ChEBI" id="CHEBI:15377"/>
        <dbReference type="ChEBI" id="CHEBI:43474"/>
        <dbReference type="ChEBI" id="CHEBI:58243"/>
        <dbReference type="ChEBI" id="CHEBI:58339"/>
        <dbReference type="EC" id="3.1.3.7"/>
    </reaction>
    <physiologicalReaction direction="left-to-right" evidence="14">
        <dbReference type="Rhea" id="RHEA:77640"/>
    </physiologicalReaction>
</comment>
<dbReference type="InterPro" id="IPR000760">
    <property type="entry name" value="Inositol_monophosphatase-like"/>
</dbReference>
<evidence type="ECO:0000256" key="16">
    <source>
        <dbReference type="ARBA" id="ARBA00044544"/>
    </source>
</evidence>
<reference evidence="19" key="1">
    <citation type="submission" date="2020-11" db="EMBL/GenBank/DDBJ databases">
        <authorList>
            <person name="Tran Van P."/>
        </authorList>
    </citation>
    <scope>NUCLEOTIDE SEQUENCE</scope>
</reference>
<dbReference type="EMBL" id="CAJPEV010000004">
    <property type="protein sequence ID" value="CAG0878540.1"/>
    <property type="molecule type" value="Genomic_DNA"/>
</dbReference>
<evidence type="ECO:0000256" key="3">
    <source>
        <dbReference type="ARBA" id="ARBA00012633"/>
    </source>
</evidence>
<dbReference type="EC" id="3.1.3.57" evidence="15"/>
<dbReference type="EMBL" id="LR899521">
    <property type="protein sequence ID" value="CAD7240026.1"/>
    <property type="molecule type" value="Genomic_DNA"/>
</dbReference>
<dbReference type="FunFam" id="3.30.540.10:FF:000012">
    <property type="entry name" value="Blast:Putative inositol monophosphatase 3"/>
    <property type="match status" value="1"/>
</dbReference>
<feature type="binding site" evidence="18">
    <location>
        <position position="247"/>
    </location>
    <ligand>
        <name>Mg(2+)</name>
        <dbReference type="ChEBI" id="CHEBI:18420"/>
        <label>1</label>
        <note>catalytic</note>
    </ligand>
</feature>
<dbReference type="InterPro" id="IPR020550">
    <property type="entry name" value="Inositol_monophosphatase_CS"/>
</dbReference>
<sequence>MSASQCPLIFRLMACSIGAANKAGSIIRDVSRKSDFGVVEKAKDDLQTEADRSSQRCIVASLKHSFPDLTVIGEEEGLNMDLTEIPSDWIVSPSPHLQHFQDLNCPENWACLQPSEVVVWVDPMDGTSEFTEGLLDMVTVLIGVSHGGRAIGGVIHQPFFSSEGRTVWALEGLPIFPPIGKIGSRPPGSRDLTTTRSHRSKVGSDCIEAFKPSNIVRSGGAGNKVLMVVEGKVDAYVYASTGTKKWDTCAPEAILRAAGGILTDIHGSPLPYDRDAQHMNARGILASRSLELHEELLAMVPQHVKDALS</sequence>
<evidence type="ECO:0000256" key="1">
    <source>
        <dbReference type="ARBA" id="ARBA00001946"/>
    </source>
</evidence>
<evidence type="ECO:0000256" key="10">
    <source>
        <dbReference type="ARBA" id="ARBA00044465"/>
    </source>
</evidence>
<feature type="binding site" evidence="18">
    <location>
        <position position="74"/>
    </location>
    <ligand>
        <name>Mg(2+)</name>
        <dbReference type="ChEBI" id="CHEBI:18420"/>
        <label>1</label>
        <note>catalytic</note>
    </ligand>
</feature>
<evidence type="ECO:0000256" key="8">
    <source>
        <dbReference type="ARBA" id="ARBA00040342"/>
    </source>
</evidence>
<dbReference type="PROSITE" id="PS00630">
    <property type="entry name" value="IMP_2"/>
    <property type="match status" value="1"/>
</dbReference>
<name>A0A7R8WZQ1_9CRUS</name>
<dbReference type="PANTHER" id="PTHR43028:SF5">
    <property type="entry name" value="3'(2'),5'-BISPHOSPHATE NUCLEOTIDASE 1"/>
    <property type="match status" value="1"/>
</dbReference>
<dbReference type="InterPro" id="IPR020583">
    <property type="entry name" value="Inositol_monoP_metal-BS"/>
</dbReference>
<gene>
    <name evidence="19" type="ORF">DSTB1V02_LOCUS64</name>
</gene>
<comment type="catalytic activity">
    <reaction evidence="12">
        <text>1D-myo-inositol 1,4-bisphosphate + H2O = 1D-myo-inositol 4-phosphate + phosphate</text>
        <dbReference type="Rhea" id="RHEA:15553"/>
        <dbReference type="ChEBI" id="CHEBI:15377"/>
        <dbReference type="ChEBI" id="CHEBI:43474"/>
        <dbReference type="ChEBI" id="CHEBI:58282"/>
        <dbReference type="ChEBI" id="CHEBI:58469"/>
        <dbReference type="EC" id="3.1.3.57"/>
    </reaction>
    <physiologicalReaction direction="left-to-right" evidence="12">
        <dbReference type="Rhea" id="RHEA:15554"/>
    </physiologicalReaction>
</comment>
<keyword evidence="7 18" id="KW-0460">Magnesium</keyword>
<evidence type="ECO:0000256" key="5">
    <source>
        <dbReference type="ARBA" id="ARBA00022723"/>
    </source>
</evidence>
<protein>
    <recommendedName>
        <fullName evidence="8">3'(2'),5'-bisphosphate nucleotidase 1</fullName>
        <ecNumber evidence="15">3.1.3.57</ecNumber>
        <ecNumber evidence="3">3.1.3.7</ecNumber>
    </recommendedName>
    <alternativeName>
        <fullName evidence="16">3'-phosphoadenosine 5'-phosphate phosphatase</fullName>
    </alternativeName>
    <alternativeName>
        <fullName evidence="9">Bisphosphate 3'-nucleotidase 1</fullName>
    </alternativeName>
    <alternativeName>
        <fullName evidence="17">Inositol-polyphosphate 1-phosphatase</fullName>
    </alternativeName>
</protein>
<comment type="catalytic activity">
    <reaction evidence="11">
        <text>adenosine 2',5'-bisphosphate + H2O = AMP + phosphate</text>
        <dbReference type="Rhea" id="RHEA:77643"/>
        <dbReference type="ChEBI" id="CHEBI:15377"/>
        <dbReference type="ChEBI" id="CHEBI:43474"/>
        <dbReference type="ChEBI" id="CHEBI:194156"/>
        <dbReference type="ChEBI" id="CHEBI:456215"/>
        <dbReference type="EC" id="3.1.3.7"/>
    </reaction>
    <physiologicalReaction direction="left-to-right" evidence="11">
        <dbReference type="Rhea" id="RHEA:77644"/>
    </physiologicalReaction>
</comment>
<dbReference type="GO" id="GO:0046854">
    <property type="term" value="P:phosphatidylinositol phosphate biosynthetic process"/>
    <property type="evidence" value="ECO:0007669"/>
    <property type="project" value="InterPro"/>
</dbReference>
<evidence type="ECO:0000256" key="18">
    <source>
        <dbReference type="PIRSR" id="PIRSR600760-2"/>
    </source>
</evidence>
<evidence type="ECO:0000256" key="11">
    <source>
        <dbReference type="ARBA" id="ARBA00044466"/>
    </source>
</evidence>
<feature type="binding site" evidence="18">
    <location>
        <position position="125"/>
    </location>
    <ligand>
        <name>Mg(2+)</name>
        <dbReference type="ChEBI" id="CHEBI:18420"/>
        <label>1</label>
        <note>catalytic</note>
    </ligand>
</feature>
<dbReference type="FunFam" id="3.40.190.80:FF:000006">
    <property type="entry name" value="Bisphosphate nucleotidase 1"/>
    <property type="match status" value="1"/>
</dbReference>
<dbReference type="PRINTS" id="PR00377">
    <property type="entry name" value="IMPHPHTASES"/>
</dbReference>
<evidence type="ECO:0000313" key="19">
    <source>
        <dbReference type="EMBL" id="CAD7240026.1"/>
    </source>
</evidence>
<dbReference type="CDD" id="cd01640">
    <property type="entry name" value="IPPase"/>
    <property type="match status" value="1"/>
</dbReference>
<proteinExistence type="inferred from homology"/>
<keyword evidence="4" id="KW-0452">Lithium</keyword>
<evidence type="ECO:0000256" key="7">
    <source>
        <dbReference type="ARBA" id="ARBA00022842"/>
    </source>
</evidence>
<evidence type="ECO:0000256" key="14">
    <source>
        <dbReference type="ARBA" id="ARBA00044484"/>
    </source>
</evidence>
<dbReference type="Gene3D" id="3.30.540.10">
    <property type="entry name" value="Fructose-1,6-Bisphosphatase, subunit A, domain 1"/>
    <property type="match status" value="1"/>
</dbReference>
<comment type="catalytic activity">
    <reaction evidence="13">
        <text>adenosine 3',5'-bisphosphate + H2O = AMP + phosphate</text>
        <dbReference type="Rhea" id="RHEA:10040"/>
        <dbReference type="ChEBI" id="CHEBI:15377"/>
        <dbReference type="ChEBI" id="CHEBI:43474"/>
        <dbReference type="ChEBI" id="CHEBI:58343"/>
        <dbReference type="ChEBI" id="CHEBI:456215"/>
        <dbReference type="EC" id="3.1.3.7"/>
    </reaction>
    <physiologicalReaction direction="left-to-right" evidence="13">
        <dbReference type="Rhea" id="RHEA:10041"/>
    </physiologicalReaction>
</comment>
<evidence type="ECO:0000256" key="15">
    <source>
        <dbReference type="ARBA" id="ARBA00044519"/>
    </source>
</evidence>
<dbReference type="Pfam" id="PF00459">
    <property type="entry name" value="Inositol_P"/>
    <property type="match status" value="1"/>
</dbReference>
<comment type="similarity">
    <text evidence="2">Belongs to the inositol monophosphatase superfamily.</text>
</comment>
<dbReference type="SUPFAM" id="SSF56655">
    <property type="entry name" value="Carbohydrate phosphatase"/>
    <property type="match status" value="1"/>
</dbReference>
<keyword evidence="6" id="KW-0378">Hydrolase</keyword>
<dbReference type="PROSITE" id="PS00629">
    <property type="entry name" value="IMP_1"/>
    <property type="match status" value="1"/>
</dbReference>
<evidence type="ECO:0000256" key="13">
    <source>
        <dbReference type="ARBA" id="ARBA00044479"/>
    </source>
</evidence>
<evidence type="ECO:0000256" key="6">
    <source>
        <dbReference type="ARBA" id="ARBA00022801"/>
    </source>
</evidence>
<dbReference type="Gene3D" id="3.40.190.80">
    <property type="match status" value="1"/>
</dbReference>
<keyword evidence="20" id="KW-1185">Reference proteome</keyword>
<accession>A0A7R8WZQ1</accession>
<dbReference type="PANTHER" id="PTHR43028">
    <property type="entry name" value="3'(2'),5'-BISPHOSPHATE NUCLEOTIDASE 1"/>
    <property type="match status" value="1"/>
</dbReference>
<evidence type="ECO:0000256" key="2">
    <source>
        <dbReference type="ARBA" id="ARBA00009759"/>
    </source>
</evidence>
<comment type="cofactor">
    <cofactor evidence="1 18">
        <name>Mg(2+)</name>
        <dbReference type="ChEBI" id="CHEBI:18420"/>
    </cofactor>
</comment>
<dbReference type="Proteomes" id="UP000677054">
    <property type="component" value="Unassembled WGS sequence"/>
</dbReference>
<dbReference type="EC" id="3.1.3.7" evidence="3"/>
<dbReference type="GO" id="GO:0046872">
    <property type="term" value="F:metal ion binding"/>
    <property type="evidence" value="ECO:0007669"/>
    <property type="project" value="UniProtKB-KW"/>
</dbReference>
<keyword evidence="5 18" id="KW-0479">Metal-binding</keyword>
<organism evidence="19">
    <name type="scientific">Darwinula stevensoni</name>
    <dbReference type="NCBI Taxonomy" id="69355"/>
    <lineage>
        <taxon>Eukaryota</taxon>
        <taxon>Metazoa</taxon>
        <taxon>Ecdysozoa</taxon>
        <taxon>Arthropoda</taxon>
        <taxon>Crustacea</taxon>
        <taxon>Oligostraca</taxon>
        <taxon>Ostracoda</taxon>
        <taxon>Podocopa</taxon>
        <taxon>Podocopida</taxon>
        <taxon>Darwinulocopina</taxon>
        <taxon>Darwinuloidea</taxon>
        <taxon>Darwinulidae</taxon>
        <taxon>Darwinula</taxon>
    </lineage>
</organism>
<evidence type="ECO:0000256" key="4">
    <source>
        <dbReference type="ARBA" id="ARBA00022671"/>
    </source>
</evidence>
<comment type="catalytic activity">
    <reaction evidence="10">
        <text>1D-myo-inositol 1,3,4-trisphosphate + H2O = 1D-myo-inositol 3,4-bisphosphate + phosphate</text>
        <dbReference type="Rhea" id="RHEA:70319"/>
        <dbReference type="ChEBI" id="CHEBI:15377"/>
        <dbReference type="ChEBI" id="CHEBI:43474"/>
        <dbReference type="ChEBI" id="CHEBI:58414"/>
        <dbReference type="ChEBI" id="CHEBI:83241"/>
    </reaction>
    <physiologicalReaction direction="left-to-right" evidence="10">
        <dbReference type="Rhea" id="RHEA:70320"/>
    </physiologicalReaction>
</comment>
<dbReference type="GO" id="GO:0004441">
    <property type="term" value="F:inositol-1,4-bisphosphate 1-phosphatase activity"/>
    <property type="evidence" value="ECO:0007669"/>
    <property type="project" value="UniProtKB-EC"/>
</dbReference>
<dbReference type="InterPro" id="IPR050725">
    <property type="entry name" value="CysQ/Inositol_MonoPase"/>
</dbReference>
<evidence type="ECO:0000313" key="20">
    <source>
        <dbReference type="Proteomes" id="UP000677054"/>
    </source>
</evidence>
<dbReference type="OrthoDB" id="411145at2759"/>
<feature type="binding site" evidence="18">
    <location>
        <position position="122"/>
    </location>
    <ligand>
        <name>Mg(2+)</name>
        <dbReference type="ChEBI" id="CHEBI:18420"/>
        <label>1</label>
        <note>catalytic</note>
    </ligand>
</feature>